<reference evidence="2 3" key="1">
    <citation type="submission" date="2019-03" db="EMBL/GenBank/DDBJ databases">
        <title>First draft genome of Liparis tanakae, snailfish: a comprehensive survey of snailfish specific genes.</title>
        <authorList>
            <person name="Kim W."/>
            <person name="Song I."/>
            <person name="Jeong J.-H."/>
            <person name="Kim D."/>
            <person name="Kim S."/>
            <person name="Ryu S."/>
            <person name="Song J.Y."/>
            <person name="Lee S.K."/>
        </authorList>
    </citation>
    <scope>NUCLEOTIDE SEQUENCE [LARGE SCALE GENOMIC DNA]</scope>
    <source>
        <tissue evidence="2">Muscle</tissue>
    </source>
</reference>
<protein>
    <submittedName>
        <fullName evidence="2">Uncharacterized protein</fullName>
    </submittedName>
</protein>
<proteinExistence type="predicted"/>
<accession>A0A4Z2F6B0</accession>
<name>A0A4Z2F6B0_9TELE</name>
<keyword evidence="3" id="KW-1185">Reference proteome</keyword>
<sequence>MAVQRRLHKLNTFHIRSSDPTLATQHHFPSSGVKAGMKSIVSRSVEEGECEEGELGGGLATHNEKRDPTKSRSWSAESTAPSALVCAQCA</sequence>
<organism evidence="2 3">
    <name type="scientific">Liparis tanakae</name>
    <name type="common">Tanaka's snailfish</name>
    <dbReference type="NCBI Taxonomy" id="230148"/>
    <lineage>
        <taxon>Eukaryota</taxon>
        <taxon>Metazoa</taxon>
        <taxon>Chordata</taxon>
        <taxon>Craniata</taxon>
        <taxon>Vertebrata</taxon>
        <taxon>Euteleostomi</taxon>
        <taxon>Actinopterygii</taxon>
        <taxon>Neopterygii</taxon>
        <taxon>Teleostei</taxon>
        <taxon>Neoteleostei</taxon>
        <taxon>Acanthomorphata</taxon>
        <taxon>Eupercaria</taxon>
        <taxon>Perciformes</taxon>
        <taxon>Cottioidei</taxon>
        <taxon>Cottales</taxon>
        <taxon>Liparidae</taxon>
        <taxon>Liparis</taxon>
    </lineage>
</organism>
<evidence type="ECO:0000313" key="3">
    <source>
        <dbReference type="Proteomes" id="UP000314294"/>
    </source>
</evidence>
<feature type="region of interest" description="Disordered" evidence="1">
    <location>
        <begin position="51"/>
        <end position="81"/>
    </location>
</feature>
<gene>
    <name evidence="2" type="ORF">EYF80_053120</name>
</gene>
<dbReference type="AlphaFoldDB" id="A0A4Z2F6B0"/>
<comment type="caution">
    <text evidence="2">The sequence shown here is derived from an EMBL/GenBank/DDBJ whole genome shotgun (WGS) entry which is preliminary data.</text>
</comment>
<evidence type="ECO:0000256" key="1">
    <source>
        <dbReference type="SAM" id="MobiDB-lite"/>
    </source>
</evidence>
<evidence type="ECO:0000313" key="2">
    <source>
        <dbReference type="EMBL" id="TNN36707.1"/>
    </source>
</evidence>
<dbReference type="Proteomes" id="UP000314294">
    <property type="component" value="Unassembled WGS sequence"/>
</dbReference>
<dbReference type="EMBL" id="SRLO01001582">
    <property type="protein sequence ID" value="TNN36707.1"/>
    <property type="molecule type" value="Genomic_DNA"/>
</dbReference>
<feature type="compositionally biased region" description="Polar residues" evidence="1">
    <location>
        <begin position="71"/>
        <end position="81"/>
    </location>
</feature>